<keyword evidence="2" id="KW-0964">Secreted</keyword>
<dbReference type="InterPro" id="IPR004214">
    <property type="entry name" value="Conotoxin"/>
</dbReference>
<dbReference type="GO" id="GO:0005576">
    <property type="term" value="C:extracellular region"/>
    <property type="evidence" value="ECO:0007669"/>
    <property type="project" value="UniProtKB-SubCell"/>
</dbReference>
<dbReference type="EMBL" id="MN517384">
    <property type="protein sequence ID" value="QFQ61067.1"/>
    <property type="molecule type" value="mRNA"/>
</dbReference>
<name>A0A5P8I0L6_CONMA</name>
<keyword evidence="3" id="KW-1015">Disulfide bond</keyword>
<evidence type="ECO:0000256" key="1">
    <source>
        <dbReference type="ARBA" id="ARBA00004613"/>
    </source>
</evidence>
<evidence type="ECO:0000256" key="4">
    <source>
        <dbReference type="SAM" id="SignalP"/>
    </source>
</evidence>
<comment type="subcellular location">
    <subcellularLocation>
        <location evidence="1">Secreted</location>
    </subcellularLocation>
</comment>
<protein>
    <submittedName>
        <fullName evidence="5">Conotoxin superfamily O1</fullName>
    </submittedName>
</protein>
<feature type="signal peptide" evidence="4">
    <location>
        <begin position="1"/>
        <end position="22"/>
    </location>
</feature>
<evidence type="ECO:0000256" key="2">
    <source>
        <dbReference type="ARBA" id="ARBA00022525"/>
    </source>
</evidence>
<proteinExistence type="evidence at transcript level"/>
<sequence>MKLTCVLIIAVLFLMDNQLITADYPRDEQVYRAVRLRDAMQKSKGSGSCAYISEPCDILPCCPGLKCNEDFVPICL</sequence>
<feature type="chain" id="PRO_5024373266" evidence="4">
    <location>
        <begin position="23"/>
        <end position="76"/>
    </location>
</feature>
<dbReference type="AlphaFoldDB" id="A0A5P8I0L6"/>
<accession>A0A5P8I0L6</accession>
<organism evidence="5">
    <name type="scientific">Conus magus</name>
    <name type="common">Magical cone</name>
    <dbReference type="NCBI Taxonomy" id="6492"/>
    <lineage>
        <taxon>Eukaryota</taxon>
        <taxon>Metazoa</taxon>
        <taxon>Spiralia</taxon>
        <taxon>Lophotrochozoa</taxon>
        <taxon>Mollusca</taxon>
        <taxon>Gastropoda</taxon>
        <taxon>Caenogastropoda</taxon>
        <taxon>Neogastropoda</taxon>
        <taxon>Conoidea</taxon>
        <taxon>Conidae</taxon>
        <taxon>Conus</taxon>
        <taxon>Pionoconus</taxon>
    </lineage>
</organism>
<dbReference type="GO" id="GO:0008200">
    <property type="term" value="F:ion channel inhibitor activity"/>
    <property type="evidence" value="ECO:0007669"/>
    <property type="project" value="InterPro"/>
</dbReference>
<evidence type="ECO:0000256" key="3">
    <source>
        <dbReference type="ARBA" id="ARBA00023157"/>
    </source>
</evidence>
<evidence type="ECO:0000313" key="5">
    <source>
        <dbReference type="EMBL" id="QFQ61067.1"/>
    </source>
</evidence>
<dbReference type="Pfam" id="PF02950">
    <property type="entry name" value="Conotoxin"/>
    <property type="match status" value="1"/>
</dbReference>
<reference evidence="5" key="1">
    <citation type="journal article" date="2019" name="Mar. Drugs">
        <title>Conotoxin diversity in the venom gland transcriptome of the Magician's Cone, Pionoconus magus.</title>
        <authorList>
            <person name="Pardos-Blas J.R."/>
            <person name="Irisarri I."/>
            <person name="Abalde S."/>
            <person name="Tenorio M.J."/>
            <person name="Zardoya R."/>
        </authorList>
    </citation>
    <scope>NUCLEOTIDE SEQUENCE</scope>
    <source>
        <tissue evidence="5">Venom gland</tissue>
    </source>
</reference>
<keyword evidence="4" id="KW-0732">Signal</keyword>
<dbReference type="SMR" id="A0A5P8I0L6"/>